<feature type="transmembrane region" description="Helical" evidence="8">
    <location>
        <begin position="359"/>
        <end position="377"/>
    </location>
</feature>
<dbReference type="InterPro" id="IPR053791">
    <property type="entry name" value="MFS_Tri12-like"/>
</dbReference>
<dbReference type="Gene3D" id="3.40.50.720">
    <property type="entry name" value="NAD(P)-binding Rossmann-like Domain"/>
    <property type="match status" value="1"/>
</dbReference>
<evidence type="ECO:0000256" key="4">
    <source>
        <dbReference type="ARBA" id="ARBA00022692"/>
    </source>
</evidence>
<comment type="caution">
    <text evidence="10">The sequence shown here is derived from an EMBL/GenBank/DDBJ whole genome shotgun (WGS) entry which is preliminary data.</text>
</comment>
<keyword evidence="3" id="KW-0813">Transport</keyword>
<dbReference type="PROSITE" id="PS50850">
    <property type="entry name" value="MFS"/>
    <property type="match status" value="1"/>
</dbReference>
<gene>
    <name evidence="10" type="ORF">AYO20_00828</name>
</gene>
<feature type="compositionally biased region" description="Basic and acidic residues" evidence="7">
    <location>
        <begin position="1"/>
        <end position="18"/>
    </location>
</feature>
<evidence type="ECO:0000256" key="5">
    <source>
        <dbReference type="ARBA" id="ARBA00022989"/>
    </source>
</evidence>
<feature type="transmembrane region" description="Helical" evidence="8">
    <location>
        <begin position="248"/>
        <end position="268"/>
    </location>
</feature>
<dbReference type="SUPFAM" id="SSF103473">
    <property type="entry name" value="MFS general substrate transporter"/>
    <property type="match status" value="1"/>
</dbReference>
<dbReference type="PROSITE" id="PS00216">
    <property type="entry name" value="SUGAR_TRANSPORT_1"/>
    <property type="match status" value="1"/>
</dbReference>
<dbReference type="AlphaFoldDB" id="A0A178DDR8"/>
<feature type="transmembrane region" description="Helical" evidence="8">
    <location>
        <begin position="280"/>
        <end position="297"/>
    </location>
</feature>
<reference evidence="10 11" key="1">
    <citation type="submission" date="2016-03" db="EMBL/GenBank/DDBJ databases">
        <title>The draft genome sequence of Fonsecaea nubica causative agent of cutaneous subcutaneous infection in human host.</title>
        <authorList>
            <person name="Costa F."/>
            <person name="Sybren D.H."/>
            <person name="Raittz R.T."/>
            <person name="Weiss V.A."/>
            <person name="Leao A.C."/>
            <person name="Gomes R."/>
            <person name="De Souza E.M."/>
            <person name="Pedrosa F.O."/>
            <person name="Steffens M.B."/>
            <person name="Bombassaro A."/>
            <person name="Tadra-Sfeir M.Z."/>
            <person name="Moreno L.F."/>
            <person name="Najafzadeh M.J."/>
            <person name="Felipe M.S."/>
            <person name="Teixeira M."/>
            <person name="Sun J."/>
            <person name="Xi L."/>
            <person name="Castro M.A."/>
            <person name="Vicente V.A."/>
        </authorList>
    </citation>
    <scope>NUCLEOTIDE SEQUENCE [LARGE SCALE GENOMIC DNA]</scope>
    <source>
        <strain evidence="10 11">CBS 269.64</strain>
    </source>
</reference>
<dbReference type="Pfam" id="PF06609">
    <property type="entry name" value="TRI12"/>
    <property type="match status" value="1"/>
</dbReference>
<evidence type="ECO:0000256" key="3">
    <source>
        <dbReference type="ARBA" id="ARBA00022448"/>
    </source>
</evidence>
<keyword evidence="11" id="KW-1185">Reference proteome</keyword>
<organism evidence="10 11">
    <name type="scientific">Fonsecaea nubica</name>
    <dbReference type="NCBI Taxonomy" id="856822"/>
    <lineage>
        <taxon>Eukaryota</taxon>
        <taxon>Fungi</taxon>
        <taxon>Dikarya</taxon>
        <taxon>Ascomycota</taxon>
        <taxon>Pezizomycotina</taxon>
        <taxon>Eurotiomycetes</taxon>
        <taxon>Chaetothyriomycetidae</taxon>
        <taxon>Chaetothyriales</taxon>
        <taxon>Herpotrichiellaceae</taxon>
        <taxon>Fonsecaea</taxon>
    </lineage>
</organism>
<keyword evidence="6 8" id="KW-0472">Membrane</keyword>
<dbReference type="GeneID" id="34584254"/>
<sequence length="755" mass="81343">MATIDERMETETETAIHEEDLDLEQDPHRAALEDNPEKPEKLTWATCLSILFLALGFVCPLSSFLLPATILVQIGTSLGDTVNIVWVPGGWYIASSVSSSIAGNLSDIFGRRYVTLAGQALSIVGAASAGTAQTTNVVVAGTTITGFACGMVFVAYARIPELLPNKWSIIETSVSRPPSLWQPYPGLSVVLSSPTSLWLNATWRWCYYIGLIYAVIALVGTAIVYFPPARPDGDYSTTRWQQVKSLDYVGLFLYSTGLTVFLVGMTWAGLDGHPWKSVSVVAPLVLGAVTFAGCFAYDFTLAHHPFFPLDLFKRVRQFTILLVVVFVSGMIYYAMAGLLPQGTLYMFTSDPMDIGLTQLPNGLAQLVGGCIMPAISHKIKHLKLQVLIALTIQTLFTALYAVAIPNHRPMWMAFQFFGMGCFGYITLLCYFIAGLHVPLRELGLATGLIGTFKSAGGSVGNAIFNTILKPSVEARLGGAIANAAIASGYPAEDLETLIPAVITNALGVPGLAALPGVTPAVIEATSKAFKDTYAHGFRLVFYATIPFGVIAILLCLWVEDASKYLTNHTAVHLICAWQVLPGMRARKSGVIISIASRAATVDLPFGIGDAAGKTGLVRAIASLQAELEIDGLGEVVHTYALHPGGVKTTMGGSNSDPDVVAKYPRLDRSRPAFQALFKDKPELCAQTCAYISTGKAKDLRGLYIDCRQDLGRLLEAGRESLLKNDLYSLKVGFLDGWILERTIIDMTADRSGQSK</sequence>
<evidence type="ECO:0000313" key="10">
    <source>
        <dbReference type="EMBL" id="OAL39916.1"/>
    </source>
</evidence>
<evidence type="ECO:0000256" key="8">
    <source>
        <dbReference type="SAM" id="Phobius"/>
    </source>
</evidence>
<dbReference type="InterPro" id="IPR005829">
    <property type="entry name" value="Sugar_transporter_CS"/>
</dbReference>
<feature type="transmembrane region" description="Helical" evidence="8">
    <location>
        <begin position="138"/>
        <end position="159"/>
    </location>
</feature>
<dbReference type="PANTHER" id="PTHR23501">
    <property type="entry name" value="MAJOR FACILITATOR SUPERFAMILY"/>
    <property type="match status" value="1"/>
</dbReference>
<dbReference type="Proteomes" id="UP000185904">
    <property type="component" value="Unassembled WGS sequence"/>
</dbReference>
<dbReference type="EMBL" id="LVCJ01000003">
    <property type="protein sequence ID" value="OAL39916.1"/>
    <property type="molecule type" value="Genomic_DNA"/>
</dbReference>
<feature type="transmembrane region" description="Helical" evidence="8">
    <location>
        <begin position="42"/>
        <end position="65"/>
    </location>
</feature>
<dbReference type="PANTHER" id="PTHR23501:SF102">
    <property type="entry name" value="DRUG TRANSPORTER, PUTATIVE (AFU_ORTHOLOGUE AFUA_3G08530)-RELATED"/>
    <property type="match status" value="1"/>
</dbReference>
<feature type="transmembrane region" description="Helical" evidence="8">
    <location>
        <begin position="539"/>
        <end position="559"/>
    </location>
</feature>
<comment type="similarity">
    <text evidence="2">Belongs to the major facilitator superfamily. TCR/Tet family.</text>
</comment>
<keyword evidence="4 8" id="KW-0812">Transmembrane</keyword>
<feature type="region of interest" description="Disordered" evidence="7">
    <location>
        <begin position="1"/>
        <end position="25"/>
    </location>
</feature>
<feature type="domain" description="Major facilitator superfamily (MFS) profile" evidence="9">
    <location>
        <begin position="48"/>
        <end position="563"/>
    </location>
</feature>
<feature type="transmembrane region" description="Helical" evidence="8">
    <location>
        <begin position="85"/>
        <end position="106"/>
    </location>
</feature>
<dbReference type="SUPFAM" id="SSF51735">
    <property type="entry name" value="NAD(P)-binding Rossmann-fold domains"/>
    <property type="match status" value="1"/>
</dbReference>
<dbReference type="CDD" id="cd06179">
    <property type="entry name" value="MFS_TRI12_like"/>
    <property type="match status" value="1"/>
</dbReference>
<evidence type="ECO:0000256" key="1">
    <source>
        <dbReference type="ARBA" id="ARBA00004141"/>
    </source>
</evidence>
<feature type="transmembrane region" description="Helical" evidence="8">
    <location>
        <begin position="410"/>
        <end position="433"/>
    </location>
</feature>
<name>A0A178DDR8_9EURO</name>
<proteinExistence type="inferred from homology"/>
<dbReference type="GO" id="GO:0022857">
    <property type="term" value="F:transmembrane transporter activity"/>
    <property type="evidence" value="ECO:0007669"/>
    <property type="project" value="InterPro"/>
</dbReference>
<dbReference type="InterPro" id="IPR010573">
    <property type="entry name" value="MFS_Str1/Tri12-like"/>
</dbReference>
<dbReference type="GO" id="GO:0005886">
    <property type="term" value="C:plasma membrane"/>
    <property type="evidence" value="ECO:0007669"/>
    <property type="project" value="TreeGrafter"/>
</dbReference>
<comment type="subcellular location">
    <subcellularLocation>
        <location evidence="1">Membrane</location>
        <topology evidence="1">Multi-pass membrane protein</topology>
    </subcellularLocation>
</comment>
<dbReference type="Gene3D" id="1.20.1250.20">
    <property type="entry name" value="MFS general substrate transporter like domains"/>
    <property type="match status" value="2"/>
</dbReference>
<evidence type="ECO:0000313" key="11">
    <source>
        <dbReference type="Proteomes" id="UP000185904"/>
    </source>
</evidence>
<dbReference type="OrthoDB" id="2587356at2759"/>
<feature type="transmembrane region" description="Helical" evidence="8">
    <location>
        <begin position="384"/>
        <end position="404"/>
    </location>
</feature>
<dbReference type="InterPro" id="IPR036291">
    <property type="entry name" value="NAD(P)-bd_dom_sf"/>
</dbReference>
<dbReference type="RefSeq" id="XP_022504928.1">
    <property type="nucleotide sequence ID" value="XM_022639137.1"/>
</dbReference>
<keyword evidence="5 8" id="KW-1133">Transmembrane helix</keyword>
<accession>A0A178DDR8</accession>
<evidence type="ECO:0000259" key="9">
    <source>
        <dbReference type="PROSITE" id="PS50850"/>
    </source>
</evidence>
<feature type="transmembrane region" description="Helical" evidence="8">
    <location>
        <begin position="205"/>
        <end position="227"/>
    </location>
</feature>
<dbReference type="InterPro" id="IPR020846">
    <property type="entry name" value="MFS_dom"/>
</dbReference>
<feature type="transmembrane region" description="Helical" evidence="8">
    <location>
        <begin position="318"/>
        <end position="339"/>
    </location>
</feature>
<evidence type="ECO:0000256" key="2">
    <source>
        <dbReference type="ARBA" id="ARBA00007520"/>
    </source>
</evidence>
<dbReference type="InterPro" id="IPR036259">
    <property type="entry name" value="MFS_trans_sf"/>
</dbReference>
<evidence type="ECO:0000256" key="6">
    <source>
        <dbReference type="ARBA" id="ARBA00023136"/>
    </source>
</evidence>
<protein>
    <recommendedName>
        <fullName evidence="9">Major facilitator superfamily (MFS) profile domain-containing protein</fullName>
    </recommendedName>
</protein>
<evidence type="ECO:0000256" key="7">
    <source>
        <dbReference type="SAM" id="MobiDB-lite"/>
    </source>
</evidence>